<protein>
    <submittedName>
        <fullName evidence="1">Uncharacterized protein</fullName>
    </submittedName>
</protein>
<dbReference type="EMBL" id="HACA01031926">
    <property type="protein sequence ID" value="CDW49287.1"/>
    <property type="molecule type" value="Transcribed_RNA"/>
</dbReference>
<proteinExistence type="predicted"/>
<reference evidence="1" key="1">
    <citation type="submission" date="2014-05" db="EMBL/GenBank/DDBJ databases">
        <authorList>
            <person name="Chronopoulou M."/>
        </authorList>
    </citation>
    <scope>NUCLEOTIDE SEQUENCE</scope>
    <source>
        <tissue evidence="1">Whole organism</tissue>
    </source>
</reference>
<sequence length="69" mass="7223">YVDRPRYYVSSSESGGLCSVHIGLSSKSSVFCSGCSVSSSDSGGSCSEYATSYTSDFCKEASILNNSTH</sequence>
<feature type="non-terminal residue" evidence="1">
    <location>
        <position position="1"/>
    </location>
</feature>
<evidence type="ECO:0000313" key="1">
    <source>
        <dbReference type="EMBL" id="CDW49287.1"/>
    </source>
</evidence>
<name>A0A0K2VGG0_LEPSM</name>
<dbReference type="AlphaFoldDB" id="A0A0K2VGG0"/>
<accession>A0A0K2VGG0</accession>
<organism evidence="1">
    <name type="scientific">Lepeophtheirus salmonis</name>
    <name type="common">Salmon louse</name>
    <name type="synonym">Caligus salmonis</name>
    <dbReference type="NCBI Taxonomy" id="72036"/>
    <lineage>
        <taxon>Eukaryota</taxon>
        <taxon>Metazoa</taxon>
        <taxon>Ecdysozoa</taxon>
        <taxon>Arthropoda</taxon>
        <taxon>Crustacea</taxon>
        <taxon>Multicrustacea</taxon>
        <taxon>Hexanauplia</taxon>
        <taxon>Copepoda</taxon>
        <taxon>Siphonostomatoida</taxon>
        <taxon>Caligidae</taxon>
        <taxon>Lepeophtheirus</taxon>
    </lineage>
</organism>